<dbReference type="VEuPathDB" id="FungiDB:B1J91_C03311g"/>
<proteinExistence type="predicted"/>
<dbReference type="VEuPathDB" id="FungiDB:GVI51_C03091"/>
<reference evidence="1 2" key="1">
    <citation type="submission" date="2015-10" db="EMBL/GenBank/DDBJ databases">
        <title>Draft genomes sequences of Candida glabrata isolates 1A, 1B, 2A, 2B, 3A and 3B.</title>
        <authorList>
            <person name="Haavelsrud O.E."/>
            <person name="Gaustad P."/>
        </authorList>
    </citation>
    <scope>NUCLEOTIDE SEQUENCE [LARGE SCALE GENOMIC DNA]</scope>
    <source>
        <strain evidence="1">910700640</strain>
    </source>
</reference>
<organism evidence="1 2">
    <name type="scientific">Candida glabrata</name>
    <name type="common">Yeast</name>
    <name type="synonym">Torulopsis glabrata</name>
    <dbReference type="NCBI Taxonomy" id="5478"/>
    <lineage>
        <taxon>Eukaryota</taxon>
        <taxon>Fungi</taxon>
        <taxon>Dikarya</taxon>
        <taxon>Ascomycota</taxon>
        <taxon>Saccharomycotina</taxon>
        <taxon>Saccharomycetes</taxon>
        <taxon>Saccharomycetales</taxon>
        <taxon>Saccharomycetaceae</taxon>
        <taxon>Nakaseomyces</taxon>
    </lineage>
</organism>
<dbReference type="AlphaFoldDB" id="A0A0W0DWZ2"/>
<name>A0A0W0DWZ2_CANGB</name>
<dbReference type="VEuPathDB" id="FungiDB:CAGL0C03311g"/>
<comment type="caution">
    <text evidence="1">The sequence shown here is derived from an EMBL/GenBank/DDBJ whole genome shotgun (WGS) entry which is preliminary data.</text>
</comment>
<accession>A0A0W0DWZ2</accession>
<evidence type="ECO:0000313" key="1">
    <source>
        <dbReference type="EMBL" id="KTA99371.1"/>
    </source>
</evidence>
<dbReference type="EMBL" id="LLZZ01000145">
    <property type="protein sequence ID" value="KTA99371.1"/>
    <property type="molecule type" value="Genomic_DNA"/>
</dbReference>
<dbReference type="VEuPathDB" id="FungiDB:GWK60_C02915"/>
<protein>
    <submittedName>
        <fullName evidence="1">Uncharacterized protein</fullName>
    </submittedName>
</protein>
<sequence>MLHARESPEDVSLGARLAHLESLIGTEAIDLDKFSHSNTTLSAVLDAVTLKLNSWINTATVESRLLMELLMNHQESALLAKQQQDEGDNPYEIVVIERLEVMARSLIQLETLYRDSLRLDTTESLALDTDIISQINQLFTNCNVCIKRTIVLAYRLKLRHRKHQQYVKYLEDRLMIRDDQR</sequence>
<dbReference type="Proteomes" id="UP000054886">
    <property type="component" value="Unassembled WGS sequence"/>
</dbReference>
<evidence type="ECO:0000313" key="2">
    <source>
        <dbReference type="Proteomes" id="UP000054886"/>
    </source>
</evidence>
<gene>
    <name evidence="1" type="ORF">AO440_000534</name>
</gene>